<dbReference type="PROSITE" id="PS01280">
    <property type="entry name" value="GIDA_1"/>
    <property type="match status" value="1"/>
</dbReference>
<comment type="cofactor">
    <cofactor evidence="1">
        <name>FAD</name>
        <dbReference type="ChEBI" id="CHEBI:57692"/>
    </cofactor>
</comment>
<dbReference type="GO" id="GO:0070899">
    <property type="term" value="P:mitochondrial tRNA wobble uridine modification"/>
    <property type="evidence" value="ECO:0007669"/>
    <property type="project" value="UniProtKB-ARBA"/>
</dbReference>
<dbReference type="InterPro" id="IPR020595">
    <property type="entry name" value="MnmG-rel_CS"/>
</dbReference>
<dbReference type="SMART" id="SM01228">
    <property type="entry name" value="GIDA_assoc_3"/>
    <property type="match status" value="1"/>
</dbReference>
<evidence type="ECO:0000256" key="4">
    <source>
        <dbReference type="ARBA" id="ARBA00022827"/>
    </source>
</evidence>
<name>A0A8H7PH61_9FUNG</name>
<dbReference type="GO" id="GO:0005739">
    <property type="term" value="C:mitochondrion"/>
    <property type="evidence" value="ECO:0007669"/>
    <property type="project" value="GOC"/>
</dbReference>
<dbReference type="NCBIfam" id="TIGR00136">
    <property type="entry name" value="mnmG_gidA"/>
    <property type="match status" value="1"/>
</dbReference>
<sequence length="691" mass="76138">MLRPIGRVAPFHAGLSTKWKVIRSLRSFSTTLDSIPSKNDFDVVVIGGGHAGAEACAGAARAGARTLLITQNPDTIGEMSCNPSFGGIGKGILMREIDAMDGLCGRVSDLSGIQFNVLNKSRGPAVHGPRAQIDRKIYKRHMQHILKDYPNLTILSGSVHDLVIKKGVLGADIGNGDIGAEVGGVTLGMSIYGVLLYVLVIGLTLNYEEDGNTITASKVVITTGTFLGGEIHLGLKVWPAGRIDENPSIGLSNSLKVAGFQLARLKTGTPPRLDGKTIDYSDLQVQNGDNPPTPFSYLHDSVPYANEQVQCHQTRTNSDTHKIIADNFHQSIHIRETVKGPRYCPSIESKIQRFAQKESHIIWLEPEGFDTNLVYPNGISNTMPEDIQLKFLRTIKGLENVDMVRPAYGVEYDYVDPRELRSTLETKRIKGLYLAGQINGTTGYEEAAAQGIIAGVNAGLSSQDKSPLILDRADGYIGVLIDDLITKGVEEPYRVFTARAEYRLLLRADNADTRLTEKAHHAGIVSKERWNRFSASDKELNGALEIMESTSLSPEKWSRYGINVNSDGVMRSALDLLRWPNITVENFYELVPQLKHLSPESKKRVEIEGLYKPFIKRQEVEVLALRRDEDIFLDVNMDYSGLNNLSNEIRQKLAIVRPETLGAAKRIEGMTPAAVFVLLKHAQRSSSRSSK</sequence>
<comment type="function">
    <text evidence="5">Component of the MSS1-MTO1 complex that catalyzes the 5-carboxymethylaminomethyluridine (cmnm(5)U) modification at the 34th wobble position (U34) of mitochondrial tRNAs.</text>
</comment>
<evidence type="ECO:0000256" key="1">
    <source>
        <dbReference type="ARBA" id="ARBA00001974"/>
    </source>
</evidence>
<dbReference type="InterPro" id="IPR044920">
    <property type="entry name" value="MnmG_C_subdom_sf"/>
</dbReference>
<dbReference type="FunFam" id="3.50.50.60:FF:000002">
    <property type="entry name" value="tRNA uridine 5-carboxymethylaminomethyl modification enzyme MnmG"/>
    <property type="match status" value="1"/>
</dbReference>
<keyword evidence="4" id="KW-0274">FAD</keyword>
<keyword evidence="8" id="KW-1185">Reference proteome</keyword>
<dbReference type="Pfam" id="PF01134">
    <property type="entry name" value="GIDA"/>
    <property type="match status" value="1"/>
</dbReference>
<dbReference type="EMBL" id="JAEPRA010000017">
    <property type="protein sequence ID" value="KAG2173897.1"/>
    <property type="molecule type" value="Genomic_DNA"/>
</dbReference>
<dbReference type="AlphaFoldDB" id="A0A8H7PH61"/>
<dbReference type="Pfam" id="PF13932">
    <property type="entry name" value="SAM_GIDA_C"/>
    <property type="match status" value="1"/>
</dbReference>
<dbReference type="FunFam" id="1.10.150.570:FF:000001">
    <property type="entry name" value="tRNA uridine 5-carboxymethylaminomethyl modification enzyme MnmG"/>
    <property type="match status" value="1"/>
</dbReference>
<evidence type="ECO:0000313" key="8">
    <source>
        <dbReference type="Proteomes" id="UP000612746"/>
    </source>
</evidence>
<evidence type="ECO:0000256" key="5">
    <source>
        <dbReference type="ARBA" id="ARBA00054993"/>
    </source>
</evidence>
<dbReference type="OrthoDB" id="3329at2759"/>
<dbReference type="GO" id="GO:0050660">
    <property type="term" value="F:flavin adenine dinucleotide binding"/>
    <property type="evidence" value="ECO:0007669"/>
    <property type="project" value="InterPro"/>
</dbReference>
<dbReference type="PANTHER" id="PTHR11806">
    <property type="entry name" value="GLUCOSE INHIBITED DIVISION PROTEIN A"/>
    <property type="match status" value="1"/>
</dbReference>
<accession>A0A8H7PH61</accession>
<dbReference type="InterPro" id="IPR004416">
    <property type="entry name" value="MnmG"/>
</dbReference>
<organism evidence="7 8">
    <name type="scientific">Umbelopsis vinacea</name>
    <dbReference type="NCBI Taxonomy" id="44442"/>
    <lineage>
        <taxon>Eukaryota</taxon>
        <taxon>Fungi</taxon>
        <taxon>Fungi incertae sedis</taxon>
        <taxon>Mucoromycota</taxon>
        <taxon>Mucoromycotina</taxon>
        <taxon>Umbelopsidomycetes</taxon>
        <taxon>Umbelopsidales</taxon>
        <taxon>Umbelopsidaceae</taxon>
        <taxon>Umbelopsis</taxon>
    </lineage>
</organism>
<evidence type="ECO:0000259" key="6">
    <source>
        <dbReference type="SMART" id="SM01228"/>
    </source>
</evidence>
<dbReference type="HAMAP" id="MF_00129">
    <property type="entry name" value="MnmG_GidA"/>
    <property type="match status" value="1"/>
</dbReference>
<proteinExistence type="inferred from homology"/>
<dbReference type="SUPFAM" id="SSF51905">
    <property type="entry name" value="FAD/NAD(P)-binding domain"/>
    <property type="match status" value="1"/>
</dbReference>
<protein>
    <recommendedName>
        <fullName evidence="6">tRNA uridine 5-carboxymethylaminomethyl modification enzyme C-terminal subdomain domain-containing protein</fullName>
    </recommendedName>
</protein>
<dbReference type="Gene3D" id="1.10.10.1800">
    <property type="entry name" value="tRNA uridine 5-carboxymethylaminomethyl modification enzyme MnmG/GidA"/>
    <property type="match status" value="1"/>
</dbReference>
<dbReference type="InterPro" id="IPR049312">
    <property type="entry name" value="GIDA_C_N"/>
</dbReference>
<dbReference type="InterPro" id="IPR036188">
    <property type="entry name" value="FAD/NAD-bd_sf"/>
</dbReference>
<evidence type="ECO:0000256" key="2">
    <source>
        <dbReference type="ARBA" id="ARBA00007653"/>
    </source>
</evidence>
<reference evidence="7" key="1">
    <citation type="submission" date="2020-12" db="EMBL/GenBank/DDBJ databases">
        <title>Metabolic potential, ecology and presence of endohyphal bacteria is reflected in genomic diversity of Mucoromycotina.</title>
        <authorList>
            <person name="Muszewska A."/>
            <person name="Okrasinska A."/>
            <person name="Steczkiewicz K."/>
            <person name="Drgas O."/>
            <person name="Orlowska M."/>
            <person name="Perlinska-Lenart U."/>
            <person name="Aleksandrzak-Piekarczyk T."/>
            <person name="Szatraj K."/>
            <person name="Zielenkiewicz U."/>
            <person name="Pilsyk S."/>
            <person name="Malc E."/>
            <person name="Mieczkowski P."/>
            <person name="Kruszewska J.S."/>
            <person name="Biernat P."/>
            <person name="Pawlowska J."/>
        </authorList>
    </citation>
    <scope>NUCLEOTIDE SEQUENCE</scope>
    <source>
        <strain evidence="7">WA0000051536</strain>
    </source>
</reference>
<keyword evidence="3" id="KW-0285">Flavoprotein</keyword>
<gene>
    <name evidence="7" type="ORF">INT44_000010</name>
</gene>
<dbReference type="GO" id="GO:0030488">
    <property type="term" value="P:tRNA methylation"/>
    <property type="evidence" value="ECO:0007669"/>
    <property type="project" value="TreeGrafter"/>
</dbReference>
<dbReference type="PANTHER" id="PTHR11806:SF0">
    <property type="entry name" value="PROTEIN MTO1 HOMOLOG, MITOCHONDRIAL"/>
    <property type="match status" value="1"/>
</dbReference>
<dbReference type="Pfam" id="PF21680">
    <property type="entry name" value="GIDA_C_1st"/>
    <property type="match status" value="1"/>
</dbReference>
<dbReference type="FunFam" id="3.50.50.60:FF:000082">
    <property type="entry name" value="protein MTO1 homolog, mitochondrial isoform X1"/>
    <property type="match status" value="1"/>
</dbReference>
<comment type="similarity">
    <text evidence="2">Belongs to the MnmG family.</text>
</comment>
<comment type="caution">
    <text evidence="7">The sequence shown here is derived from an EMBL/GenBank/DDBJ whole genome shotgun (WGS) entry which is preliminary data.</text>
</comment>
<feature type="domain" description="tRNA uridine 5-carboxymethylaminomethyl modification enzyme C-terminal subdomain" evidence="6">
    <location>
        <begin position="609"/>
        <end position="680"/>
    </location>
</feature>
<dbReference type="InterPro" id="IPR002218">
    <property type="entry name" value="MnmG-rel"/>
</dbReference>
<dbReference type="InterPro" id="IPR047001">
    <property type="entry name" value="MnmG_C_subdom"/>
</dbReference>
<dbReference type="InterPro" id="IPR040131">
    <property type="entry name" value="MnmG_N"/>
</dbReference>
<dbReference type="Gene3D" id="1.10.150.570">
    <property type="entry name" value="GidA associated domain, C-terminal subdomain"/>
    <property type="match status" value="1"/>
</dbReference>
<dbReference type="PROSITE" id="PS01281">
    <property type="entry name" value="GIDA_2"/>
    <property type="match status" value="1"/>
</dbReference>
<dbReference type="Gene3D" id="3.50.50.60">
    <property type="entry name" value="FAD/NAD(P)-binding domain"/>
    <property type="match status" value="2"/>
</dbReference>
<evidence type="ECO:0000256" key="3">
    <source>
        <dbReference type="ARBA" id="ARBA00022630"/>
    </source>
</evidence>
<evidence type="ECO:0000313" key="7">
    <source>
        <dbReference type="EMBL" id="KAG2173897.1"/>
    </source>
</evidence>
<dbReference type="Proteomes" id="UP000612746">
    <property type="component" value="Unassembled WGS sequence"/>
</dbReference>
<dbReference type="InterPro" id="IPR026904">
    <property type="entry name" value="MnmG_C"/>
</dbReference>